<accession>A0ABD1GVN2</accession>
<organism evidence="2 3">
    <name type="scientific">Salvia divinorum</name>
    <name type="common">Maria pastora</name>
    <name type="synonym">Diviner's sage</name>
    <dbReference type="NCBI Taxonomy" id="28513"/>
    <lineage>
        <taxon>Eukaryota</taxon>
        <taxon>Viridiplantae</taxon>
        <taxon>Streptophyta</taxon>
        <taxon>Embryophyta</taxon>
        <taxon>Tracheophyta</taxon>
        <taxon>Spermatophyta</taxon>
        <taxon>Magnoliopsida</taxon>
        <taxon>eudicotyledons</taxon>
        <taxon>Gunneridae</taxon>
        <taxon>Pentapetalae</taxon>
        <taxon>asterids</taxon>
        <taxon>lamiids</taxon>
        <taxon>Lamiales</taxon>
        <taxon>Lamiaceae</taxon>
        <taxon>Nepetoideae</taxon>
        <taxon>Mentheae</taxon>
        <taxon>Salviinae</taxon>
        <taxon>Salvia</taxon>
        <taxon>Salvia subgen. Calosphace</taxon>
    </lineage>
</organism>
<evidence type="ECO:0000313" key="2">
    <source>
        <dbReference type="EMBL" id="KAL1548167.1"/>
    </source>
</evidence>
<evidence type="ECO:0000256" key="1">
    <source>
        <dbReference type="SAM" id="MobiDB-lite"/>
    </source>
</evidence>
<name>A0ABD1GVN2_SALDI</name>
<dbReference type="EMBL" id="JBEAFC010000007">
    <property type="protein sequence ID" value="KAL1548167.1"/>
    <property type="molecule type" value="Genomic_DNA"/>
</dbReference>
<comment type="caution">
    <text evidence="2">The sequence shown here is derived from an EMBL/GenBank/DDBJ whole genome shotgun (WGS) entry which is preliminary data.</text>
</comment>
<keyword evidence="3" id="KW-1185">Reference proteome</keyword>
<proteinExistence type="predicted"/>
<dbReference type="Proteomes" id="UP001567538">
    <property type="component" value="Unassembled WGS sequence"/>
</dbReference>
<reference evidence="2 3" key="1">
    <citation type="submission" date="2024-06" db="EMBL/GenBank/DDBJ databases">
        <title>A chromosome level genome sequence of Diviner's sage (Salvia divinorum).</title>
        <authorList>
            <person name="Ford S.A."/>
            <person name="Ro D.-K."/>
            <person name="Ness R.W."/>
            <person name="Phillips M.A."/>
        </authorList>
    </citation>
    <scope>NUCLEOTIDE SEQUENCE [LARGE SCALE GENOMIC DNA]</scope>
    <source>
        <strain evidence="2">SAF-2024a</strain>
        <tissue evidence="2">Leaf</tissue>
    </source>
</reference>
<sequence>MVLDTPGISWNVNNNVVFGAGPAWENILKKNKLWTAYYYIGNSEYPRLAQLFTPMTVKKEDHELVIISDNTTPNDGPTMPPHKSRLPASPTMVVSESVYTPIAVDTKLRRRLLKDEGLNV</sequence>
<feature type="region of interest" description="Disordered" evidence="1">
    <location>
        <begin position="68"/>
        <end position="90"/>
    </location>
</feature>
<evidence type="ECO:0000313" key="3">
    <source>
        <dbReference type="Proteomes" id="UP001567538"/>
    </source>
</evidence>
<gene>
    <name evidence="2" type="ORF">AAHA92_16436</name>
</gene>
<dbReference type="AlphaFoldDB" id="A0ABD1GVN2"/>
<protein>
    <submittedName>
        <fullName evidence="2">Uncharacterized protein</fullName>
    </submittedName>
</protein>